<dbReference type="Gene3D" id="3.30.160.60">
    <property type="entry name" value="Classic Zinc Finger"/>
    <property type="match status" value="1"/>
</dbReference>
<evidence type="ECO:0000256" key="1">
    <source>
        <dbReference type="PROSITE-ProRule" id="PRU00024"/>
    </source>
</evidence>
<evidence type="ECO:0000259" key="3">
    <source>
        <dbReference type="PROSITE" id="PS50119"/>
    </source>
</evidence>
<dbReference type="PROSITE" id="PS50119">
    <property type="entry name" value="ZF_BBOX"/>
    <property type="match status" value="1"/>
</dbReference>
<organism evidence="4 5">
    <name type="scientific">Heracleum sosnowskyi</name>
    <dbReference type="NCBI Taxonomy" id="360622"/>
    <lineage>
        <taxon>Eukaryota</taxon>
        <taxon>Viridiplantae</taxon>
        <taxon>Streptophyta</taxon>
        <taxon>Embryophyta</taxon>
        <taxon>Tracheophyta</taxon>
        <taxon>Spermatophyta</taxon>
        <taxon>Magnoliopsida</taxon>
        <taxon>eudicotyledons</taxon>
        <taxon>Gunneridae</taxon>
        <taxon>Pentapetalae</taxon>
        <taxon>asterids</taxon>
        <taxon>campanulids</taxon>
        <taxon>Apiales</taxon>
        <taxon>Apiaceae</taxon>
        <taxon>Apioideae</taxon>
        <taxon>apioid superclade</taxon>
        <taxon>Tordylieae</taxon>
        <taxon>Tordyliinae</taxon>
        <taxon>Heracleum</taxon>
    </lineage>
</organism>
<evidence type="ECO:0000256" key="2">
    <source>
        <dbReference type="SAM" id="MobiDB-lite"/>
    </source>
</evidence>
<dbReference type="InterPro" id="IPR006734">
    <property type="entry name" value="PLATZ"/>
</dbReference>
<keyword evidence="1" id="KW-0862">Zinc</keyword>
<sequence length="209" mass="23791">MSVHHSRSIQQEEHRFQGKPAWLDLFLSKKFFDFCSVHDLCTDVRNRYCINCSSALCQYCITSGSHNGHDILKLYRHVHKYVVLVSEIGNYIDCSKIQPFKSNKLRVFSLKPMPHKESGLKADAEHACESCRRILSHPSLHRYCSLDCKVKVFSRKAKSSDPPFLAVRNRAAANDDENEAAASLLTVKGKAEEGKRNKRKGSPQRAPLF</sequence>
<dbReference type="SUPFAM" id="SSF57845">
    <property type="entry name" value="B-box zinc-binding domain"/>
    <property type="match status" value="1"/>
</dbReference>
<dbReference type="InterPro" id="IPR000315">
    <property type="entry name" value="Znf_B-box"/>
</dbReference>
<reference evidence="4" key="1">
    <citation type="submission" date="2023-02" db="EMBL/GenBank/DDBJ databases">
        <title>Genome of toxic invasive species Heracleum sosnowskyi carries increased number of genes despite the absence of recent whole-genome duplications.</title>
        <authorList>
            <person name="Schelkunov M."/>
            <person name="Shtratnikova V."/>
            <person name="Makarenko M."/>
            <person name="Klepikova A."/>
            <person name="Omelchenko D."/>
            <person name="Novikova G."/>
            <person name="Obukhova E."/>
            <person name="Bogdanov V."/>
            <person name="Penin A."/>
            <person name="Logacheva M."/>
        </authorList>
    </citation>
    <scope>NUCLEOTIDE SEQUENCE</scope>
    <source>
        <strain evidence="4">Hsosn_3</strain>
        <tissue evidence="4">Leaf</tissue>
    </source>
</reference>
<proteinExistence type="predicted"/>
<name>A0AAD8MFV2_9APIA</name>
<dbReference type="EMBL" id="JAUIZM010000008">
    <property type="protein sequence ID" value="KAK1371269.1"/>
    <property type="molecule type" value="Genomic_DNA"/>
</dbReference>
<comment type="caution">
    <text evidence="4">The sequence shown here is derived from an EMBL/GenBank/DDBJ whole genome shotgun (WGS) entry which is preliminary data.</text>
</comment>
<dbReference type="Proteomes" id="UP001237642">
    <property type="component" value="Unassembled WGS sequence"/>
</dbReference>
<dbReference type="AlphaFoldDB" id="A0AAD8MFV2"/>
<evidence type="ECO:0000313" key="5">
    <source>
        <dbReference type="Proteomes" id="UP001237642"/>
    </source>
</evidence>
<feature type="region of interest" description="Disordered" evidence="2">
    <location>
        <begin position="185"/>
        <end position="209"/>
    </location>
</feature>
<dbReference type="PANTHER" id="PTHR31065">
    <property type="entry name" value="PLATZ TRANSCRIPTION FACTOR FAMILY PROTEIN"/>
    <property type="match status" value="1"/>
</dbReference>
<reference evidence="4" key="2">
    <citation type="submission" date="2023-05" db="EMBL/GenBank/DDBJ databases">
        <authorList>
            <person name="Schelkunov M.I."/>
        </authorList>
    </citation>
    <scope>NUCLEOTIDE SEQUENCE</scope>
    <source>
        <strain evidence="4">Hsosn_3</strain>
        <tissue evidence="4">Leaf</tissue>
    </source>
</reference>
<dbReference type="Pfam" id="PF00643">
    <property type="entry name" value="zf-B_box"/>
    <property type="match status" value="1"/>
</dbReference>
<evidence type="ECO:0000313" key="4">
    <source>
        <dbReference type="EMBL" id="KAK1371269.1"/>
    </source>
</evidence>
<feature type="domain" description="B box-type" evidence="3">
    <location>
        <begin position="30"/>
        <end position="74"/>
    </location>
</feature>
<dbReference type="CDD" id="cd19756">
    <property type="entry name" value="Bbox2"/>
    <property type="match status" value="1"/>
</dbReference>
<protein>
    <submittedName>
        <fullName evidence="4">B box-type domain-containing protein</fullName>
    </submittedName>
</protein>
<dbReference type="GO" id="GO:0008270">
    <property type="term" value="F:zinc ion binding"/>
    <property type="evidence" value="ECO:0007669"/>
    <property type="project" value="UniProtKB-KW"/>
</dbReference>
<keyword evidence="1" id="KW-0863">Zinc-finger</keyword>
<dbReference type="Pfam" id="PF04640">
    <property type="entry name" value="PLATZ"/>
    <property type="match status" value="1"/>
</dbReference>
<gene>
    <name evidence="4" type="ORF">POM88_037361</name>
</gene>
<accession>A0AAD8MFV2</accession>
<dbReference type="PANTHER" id="PTHR31065:SF9">
    <property type="entry name" value="TRANSCRIPTION FACTOR FAMILY PROTEIN, PUTATIVE-RELATED"/>
    <property type="match status" value="1"/>
</dbReference>
<keyword evidence="1" id="KW-0479">Metal-binding</keyword>
<keyword evidence="5" id="KW-1185">Reference proteome</keyword>